<protein>
    <submittedName>
        <fullName evidence="1">Uncharacterized protein</fullName>
    </submittedName>
</protein>
<dbReference type="Proteomes" id="UP000268048">
    <property type="component" value="Chromosome"/>
</dbReference>
<dbReference type="AlphaFoldDB" id="A0A3G7HVI1"/>
<name>A0A3G7HVI1_9PSED</name>
<accession>A0A3G7HVI1</accession>
<dbReference type="EMBL" id="CP027753">
    <property type="protein sequence ID" value="AZE48217.1"/>
    <property type="molecule type" value="Genomic_DNA"/>
</dbReference>
<evidence type="ECO:0000313" key="1">
    <source>
        <dbReference type="EMBL" id="AZE48217.1"/>
    </source>
</evidence>
<sequence length="42" mass="4937">MELPTDVSRRAKTARLNRWMTNPRWRVYSALPSWRPDAGSCC</sequence>
<gene>
    <name evidence="1" type="ORF">C4K04_2544</name>
</gene>
<evidence type="ECO:0000313" key="2">
    <source>
        <dbReference type="Proteomes" id="UP000268048"/>
    </source>
</evidence>
<organism evidence="1 2">
    <name type="scientific">Pseudomonas chlororaphis</name>
    <dbReference type="NCBI Taxonomy" id="587753"/>
    <lineage>
        <taxon>Bacteria</taxon>
        <taxon>Pseudomonadati</taxon>
        <taxon>Pseudomonadota</taxon>
        <taxon>Gammaproteobacteria</taxon>
        <taxon>Pseudomonadales</taxon>
        <taxon>Pseudomonadaceae</taxon>
        <taxon>Pseudomonas</taxon>
    </lineage>
</organism>
<proteinExistence type="predicted"/>
<reference evidence="1 2" key="1">
    <citation type="submission" date="2018-03" db="EMBL/GenBank/DDBJ databases">
        <title>Diversity of phytobeneficial traits revealed by whole-genome analysis of worldwide-isolated phenazine-producing Pseudomonas spp.</title>
        <authorList>
            <person name="Biessy A."/>
            <person name="Novinscak A."/>
            <person name="Blom J."/>
            <person name="Leger G."/>
            <person name="Thomashow L.S."/>
            <person name="Cazorla F.M."/>
            <person name="Josic D."/>
            <person name="Filion M."/>
        </authorList>
    </citation>
    <scope>NUCLEOTIDE SEQUENCE [LARGE SCALE GENOMIC DNA]</scope>
    <source>
        <strain evidence="1 2">B25</strain>
    </source>
</reference>